<accession>A0A2R4A289</accession>
<evidence type="ECO:0000313" key="1">
    <source>
        <dbReference type="EMBL" id="AVR57081.1"/>
    </source>
</evidence>
<proteinExistence type="predicted"/>
<dbReference type="EMBL" id="MH047633">
    <property type="protein sequence ID" value="AVR57081.1"/>
    <property type="molecule type" value="Genomic_DNA"/>
</dbReference>
<name>A0A2R4A289_9CAUD</name>
<protein>
    <submittedName>
        <fullName evidence="1">Uncharacterized protein</fullName>
    </submittedName>
</protein>
<sequence length="71" mass="8151">MTPDEMYTFAIRYEGQQEPDGEWIEMVAIQANLAQAQAVWDEISPYLADMPNVRDAGIVYTPKIVWQPYQG</sequence>
<dbReference type="KEGG" id="vg:64868403"/>
<evidence type="ECO:0000313" key="2">
    <source>
        <dbReference type="Proteomes" id="UP000244797"/>
    </source>
</evidence>
<dbReference type="Proteomes" id="UP000244797">
    <property type="component" value="Segment"/>
</dbReference>
<gene>
    <name evidence="1" type="primary">6</name>
    <name evidence="1" type="ORF">PBI_PISTACHIO_6</name>
</gene>
<organism evidence="1 2">
    <name type="scientific">Mycobacterium phage Pistachio</name>
    <dbReference type="NCBI Taxonomy" id="2126722"/>
    <lineage>
        <taxon>Viruses</taxon>
        <taxon>Duplodnaviria</taxon>
        <taxon>Heunggongvirae</taxon>
        <taxon>Uroviricota</taxon>
        <taxon>Caudoviricetes</taxon>
        <taxon>Veracruzvirus</taxon>
        <taxon>Veracruzvirus pistachio</taxon>
    </lineage>
</organism>
<dbReference type="RefSeq" id="YP_010060543.1">
    <property type="nucleotide sequence ID" value="NC_054773.1"/>
</dbReference>
<dbReference type="GeneID" id="64868403"/>
<reference evidence="1 2" key="1">
    <citation type="submission" date="2018-03" db="EMBL/GenBank/DDBJ databases">
        <authorList>
            <person name="Jacobs-Sera D."/>
            <person name="Garlena R.A."/>
            <person name="Russell D.A."/>
            <person name="Pope W.H."/>
            <person name="Hatfull G.F."/>
        </authorList>
    </citation>
    <scope>NUCLEOTIDE SEQUENCE [LARGE SCALE GENOMIC DNA]</scope>
</reference>
<keyword evidence="2" id="KW-1185">Reference proteome</keyword>